<keyword evidence="3" id="KW-1185">Reference proteome</keyword>
<keyword evidence="1" id="KW-1133">Transmembrane helix</keyword>
<accession>A0AAV7XN25</accession>
<protein>
    <submittedName>
        <fullName evidence="2">Uncharacterized protein</fullName>
    </submittedName>
</protein>
<gene>
    <name evidence="2" type="ORF">ONE63_010028</name>
</gene>
<proteinExistence type="predicted"/>
<dbReference type="Pfam" id="PF15860">
    <property type="entry name" value="DUF4728"/>
    <property type="match status" value="1"/>
</dbReference>
<evidence type="ECO:0000313" key="2">
    <source>
        <dbReference type="EMBL" id="KAJ1525196.1"/>
    </source>
</evidence>
<feature type="transmembrane region" description="Helical" evidence="1">
    <location>
        <begin position="69"/>
        <end position="93"/>
    </location>
</feature>
<dbReference type="Proteomes" id="UP001075354">
    <property type="component" value="Chromosome 8"/>
</dbReference>
<sequence length="161" mass="17969">MAVFVHEERQVLAGQDNNTEPYDSTILEADTITPTTMVFNVMVIMCSVVGLASCPPLVYGIYTDRRQLLVPWIVAVVIGSVVDVAHVVYLIYIELVSIASTENNFGAFLSYFLFVFFFEGGGEGSKPYNYFRRGSACFDAIFRSFFRPLFFLRLCAAALIG</sequence>
<organism evidence="2 3">
    <name type="scientific">Megalurothrips usitatus</name>
    <name type="common">bean blossom thrips</name>
    <dbReference type="NCBI Taxonomy" id="439358"/>
    <lineage>
        <taxon>Eukaryota</taxon>
        <taxon>Metazoa</taxon>
        <taxon>Ecdysozoa</taxon>
        <taxon>Arthropoda</taxon>
        <taxon>Hexapoda</taxon>
        <taxon>Insecta</taxon>
        <taxon>Pterygota</taxon>
        <taxon>Neoptera</taxon>
        <taxon>Paraneoptera</taxon>
        <taxon>Thysanoptera</taxon>
        <taxon>Terebrantia</taxon>
        <taxon>Thripoidea</taxon>
        <taxon>Thripidae</taxon>
        <taxon>Megalurothrips</taxon>
    </lineage>
</organism>
<keyword evidence="1" id="KW-0812">Transmembrane</keyword>
<evidence type="ECO:0000256" key="1">
    <source>
        <dbReference type="SAM" id="Phobius"/>
    </source>
</evidence>
<keyword evidence="1" id="KW-0472">Membrane</keyword>
<comment type="caution">
    <text evidence="2">The sequence shown here is derived from an EMBL/GenBank/DDBJ whole genome shotgun (WGS) entry which is preliminary data.</text>
</comment>
<dbReference type="AlphaFoldDB" id="A0AAV7XN25"/>
<feature type="transmembrane region" description="Helical" evidence="1">
    <location>
        <begin position="105"/>
        <end position="122"/>
    </location>
</feature>
<reference evidence="2" key="1">
    <citation type="submission" date="2022-12" db="EMBL/GenBank/DDBJ databases">
        <title>Chromosome-level genome assembly of the bean flower thrips Megalurothrips usitatus.</title>
        <authorList>
            <person name="Ma L."/>
            <person name="Liu Q."/>
            <person name="Li H."/>
            <person name="Cai W."/>
        </authorList>
    </citation>
    <scope>NUCLEOTIDE SEQUENCE</scope>
    <source>
        <strain evidence="2">Cailab_2022a</strain>
    </source>
</reference>
<feature type="transmembrane region" description="Helical" evidence="1">
    <location>
        <begin position="37"/>
        <end position="62"/>
    </location>
</feature>
<name>A0AAV7XN25_9NEOP</name>
<evidence type="ECO:0000313" key="3">
    <source>
        <dbReference type="Proteomes" id="UP001075354"/>
    </source>
</evidence>
<dbReference type="InterPro" id="IPR031720">
    <property type="entry name" value="DUF4728"/>
</dbReference>
<dbReference type="EMBL" id="JAPTSV010000008">
    <property type="protein sequence ID" value="KAJ1525196.1"/>
    <property type="molecule type" value="Genomic_DNA"/>
</dbReference>